<evidence type="ECO:0000256" key="2">
    <source>
        <dbReference type="ARBA" id="ARBA00010447"/>
    </source>
</evidence>
<dbReference type="InterPro" id="IPR010969">
    <property type="entry name" value="Cys_dSase-rel_unknwn_funct"/>
</dbReference>
<evidence type="ECO:0000259" key="6">
    <source>
        <dbReference type="Pfam" id="PF00266"/>
    </source>
</evidence>
<accession>A0A4R2KRC7</accession>
<sequence length="387" mass="43313">MQNIYLDHGATSYPKAPGVAESMSKYLKNIGCNINRGAYESSFEAENVVFETRELLCELFHFDKPENVVFTKNITESLNVLIKGILRKGDHVIVSSMEHNAVMRPLHALLEKGITFSSVPCNQFGELNPEDIKKHIKKNTKVLIMTHASNVCGTILPLEEVGKVCKEQDIFFIVDTAQTAGFLEIDYRKLGADAIAFTGHKGLLGPQGMGGFMVHDKLVEKMTSFIEGGTGSLSEYEHQPEYMPDKFEAGTLNIPGIYGLHAALKYLLDTNVDAIREKELFLLEKFLEQVQNISDVKLIGKTDIIGRTGVASIDFKGYDNAEIAYRLYKEFGIMTRCGLHCAPSAHKTLKTFPHGTVRFSFGHLNTMEEVDYTIDRIDQCMQEITKK</sequence>
<comment type="cofactor">
    <cofactor evidence="1">
        <name>pyridoxal 5'-phosphate</name>
        <dbReference type="ChEBI" id="CHEBI:597326"/>
    </cofactor>
</comment>
<evidence type="ECO:0000256" key="4">
    <source>
        <dbReference type="ARBA" id="ARBA00022898"/>
    </source>
</evidence>
<reference evidence="7 8" key="1">
    <citation type="submission" date="2019-03" db="EMBL/GenBank/DDBJ databases">
        <title>Genomic Encyclopedia of Type Strains, Phase IV (KMG-IV): sequencing the most valuable type-strain genomes for metagenomic binning, comparative biology and taxonomic classification.</title>
        <authorList>
            <person name="Goeker M."/>
        </authorList>
    </citation>
    <scope>NUCLEOTIDE SEQUENCE [LARGE SCALE GENOMIC DNA]</scope>
    <source>
        <strain evidence="7 8">DSM 102940</strain>
    </source>
</reference>
<dbReference type="PANTHER" id="PTHR43586:SF4">
    <property type="entry name" value="ISOPENICILLIN N EPIMERASE"/>
    <property type="match status" value="1"/>
</dbReference>
<keyword evidence="8" id="KW-1185">Reference proteome</keyword>
<dbReference type="Gene3D" id="3.90.1150.10">
    <property type="entry name" value="Aspartate Aminotransferase, domain 1"/>
    <property type="match status" value="1"/>
</dbReference>
<dbReference type="Pfam" id="PF00266">
    <property type="entry name" value="Aminotran_5"/>
    <property type="match status" value="1"/>
</dbReference>
<comment type="caution">
    <text evidence="7">The sequence shown here is derived from an EMBL/GenBank/DDBJ whole genome shotgun (WGS) entry which is preliminary data.</text>
</comment>
<evidence type="ECO:0000256" key="3">
    <source>
        <dbReference type="ARBA" id="ARBA00012239"/>
    </source>
</evidence>
<keyword evidence="4" id="KW-0663">Pyridoxal phosphate</keyword>
<dbReference type="SUPFAM" id="SSF53383">
    <property type="entry name" value="PLP-dependent transferases"/>
    <property type="match status" value="1"/>
</dbReference>
<dbReference type="NCBIfam" id="TIGR01977">
    <property type="entry name" value="am_tr_V_EF2568"/>
    <property type="match status" value="1"/>
</dbReference>
<name>A0A4R2KRC7_9FIRM</name>
<gene>
    <name evidence="7" type="ORF">EV214_11753</name>
</gene>
<comment type="similarity">
    <text evidence="2">Belongs to the class-V pyridoxal-phosphate-dependent aminotransferase family. Csd subfamily.</text>
</comment>
<dbReference type="PANTHER" id="PTHR43586">
    <property type="entry name" value="CYSTEINE DESULFURASE"/>
    <property type="match status" value="1"/>
</dbReference>
<dbReference type="EC" id="2.8.1.7" evidence="3"/>
<dbReference type="RefSeq" id="WP_132246095.1">
    <property type="nucleotide sequence ID" value="NZ_SLWV01000017.1"/>
</dbReference>
<dbReference type="InterPro" id="IPR016454">
    <property type="entry name" value="Cysteine_dSase"/>
</dbReference>
<dbReference type="InterPro" id="IPR015421">
    <property type="entry name" value="PyrdxlP-dep_Trfase_major"/>
</dbReference>
<dbReference type="EMBL" id="SLWV01000017">
    <property type="protein sequence ID" value="TCO72688.1"/>
    <property type="molecule type" value="Genomic_DNA"/>
</dbReference>
<proteinExistence type="inferred from homology"/>
<dbReference type="Proteomes" id="UP000294919">
    <property type="component" value="Unassembled WGS sequence"/>
</dbReference>
<dbReference type="OrthoDB" id="9804366at2"/>
<evidence type="ECO:0000313" key="8">
    <source>
        <dbReference type="Proteomes" id="UP000294919"/>
    </source>
</evidence>
<organism evidence="7 8">
    <name type="scientific">Marinisporobacter balticus</name>
    <dbReference type="NCBI Taxonomy" id="2018667"/>
    <lineage>
        <taxon>Bacteria</taxon>
        <taxon>Bacillati</taxon>
        <taxon>Bacillota</taxon>
        <taxon>Clostridia</taxon>
        <taxon>Peptostreptococcales</taxon>
        <taxon>Thermotaleaceae</taxon>
        <taxon>Marinisporobacter</taxon>
    </lineage>
</organism>
<evidence type="ECO:0000313" key="7">
    <source>
        <dbReference type="EMBL" id="TCO72688.1"/>
    </source>
</evidence>
<dbReference type="InterPro" id="IPR015424">
    <property type="entry name" value="PyrdxlP-dep_Trfase"/>
</dbReference>
<comment type="catalytic activity">
    <reaction evidence="5">
        <text>(sulfur carrier)-H + L-cysteine = (sulfur carrier)-SH + L-alanine</text>
        <dbReference type="Rhea" id="RHEA:43892"/>
        <dbReference type="Rhea" id="RHEA-COMP:14737"/>
        <dbReference type="Rhea" id="RHEA-COMP:14739"/>
        <dbReference type="ChEBI" id="CHEBI:29917"/>
        <dbReference type="ChEBI" id="CHEBI:35235"/>
        <dbReference type="ChEBI" id="CHEBI:57972"/>
        <dbReference type="ChEBI" id="CHEBI:64428"/>
        <dbReference type="EC" id="2.8.1.7"/>
    </reaction>
</comment>
<protein>
    <recommendedName>
        <fullName evidence="3">cysteine desulfurase</fullName>
        <ecNumber evidence="3">2.8.1.7</ecNumber>
    </recommendedName>
</protein>
<evidence type="ECO:0000256" key="1">
    <source>
        <dbReference type="ARBA" id="ARBA00001933"/>
    </source>
</evidence>
<dbReference type="GO" id="GO:0031071">
    <property type="term" value="F:cysteine desulfurase activity"/>
    <property type="evidence" value="ECO:0007669"/>
    <property type="project" value="UniProtKB-EC"/>
</dbReference>
<feature type="domain" description="Aminotransferase class V" evidence="6">
    <location>
        <begin position="4"/>
        <end position="372"/>
    </location>
</feature>
<dbReference type="AlphaFoldDB" id="A0A4R2KRC7"/>
<dbReference type="InterPro" id="IPR015422">
    <property type="entry name" value="PyrdxlP-dep_Trfase_small"/>
</dbReference>
<evidence type="ECO:0000256" key="5">
    <source>
        <dbReference type="ARBA" id="ARBA00050776"/>
    </source>
</evidence>
<dbReference type="Gene3D" id="3.40.640.10">
    <property type="entry name" value="Type I PLP-dependent aspartate aminotransferase-like (Major domain)"/>
    <property type="match status" value="1"/>
</dbReference>
<dbReference type="PIRSF" id="PIRSF005572">
    <property type="entry name" value="NifS"/>
    <property type="match status" value="1"/>
</dbReference>
<dbReference type="InterPro" id="IPR000192">
    <property type="entry name" value="Aminotrans_V_dom"/>
</dbReference>